<evidence type="ECO:0000313" key="4">
    <source>
        <dbReference type="Proteomes" id="UP000052268"/>
    </source>
</evidence>
<protein>
    <recommendedName>
        <fullName evidence="5">Glycosyl transferase</fullName>
    </recommendedName>
</protein>
<dbReference type="PATRIC" id="fig|1114963.3.peg.4775"/>
<comment type="caution">
    <text evidence="3">The sequence shown here is derived from an EMBL/GenBank/DDBJ whole genome shotgun (WGS) entry which is preliminary data.</text>
</comment>
<dbReference type="Pfam" id="PF13692">
    <property type="entry name" value="Glyco_trans_1_4"/>
    <property type="match status" value="1"/>
</dbReference>
<evidence type="ECO:0000256" key="1">
    <source>
        <dbReference type="ARBA" id="ARBA00022676"/>
    </source>
</evidence>
<proteinExistence type="predicted"/>
<keyword evidence="1" id="KW-0328">Glycosyltransferase</keyword>
<dbReference type="EMBL" id="JACU01000014">
    <property type="protein sequence ID" value="KMS50942.1"/>
    <property type="molecule type" value="Genomic_DNA"/>
</dbReference>
<dbReference type="PANTHER" id="PTHR12526">
    <property type="entry name" value="GLYCOSYLTRANSFERASE"/>
    <property type="match status" value="1"/>
</dbReference>
<dbReference type="AlphaFoldDB" id="A0A0J7XGP7"/>
<organism evidence="3 4">
    <name type="scientific">Novosphingobium barchaimii LL02</name>
    <dbReference type="NCBI Taxonomy" id="1114963"/>
    <lineage>
        <taxon>Bacteria</taxon>
        <taxon>Pseudomonadati</taxon>
        <taxon>Pseudomonadota</taxon>
        <taxon>Alphaproteobacteria</taxon>
        <taxon>Sphingomonadales</taxon>
        <taxon>Sphingomonadaceae</taxon>
        <taxon>Novosphingobium</taxon>
    </lineage>
</organism>
<evidence type="ECO:0000256" key="2">
    <source>
        <dbReference type="ARBA" id="ARBA00022679"/>
    </source>
</evidence>
<dbReference type="GO" id="GO:0016757">
    <property type="term" value="F:glycosyltransferase activity"/>
    <property type="evidence" value="ECO:0007669"/>
    <property type="project" value="UniProtKB-KW"/>
</dbReference>
<dbReference type="OrthoDB" id="9807795at2"/>
<sequence>MLHASSDTAFGRTKGHVLFVSRQRITGKNNGSSAYLLDLAGAVRRAGFTPHLLQPSPDLMGRWPFMRLRPEMQVFESHAIRGVWRIGNWVVARDPRVGLDALRAVVSRLAQRSGLRGGWLSDRPRPYAIAMPWTDADRTFVRRCAAGATDIVVADYAFQAEVLALLPDRPSAIVMHDLFHSRAGQASGRDSVANLDREKEIALLSQADAVIAIQSSEAHFLKQYVPASRPILAPMAAHPTSRPLPGDGHRLLFVGSNTAPNVVGLEWMFREVWPLVRQNSPDCMLDVAGTVAVGFPRGGPDGVIFHGMVEDLGSFYTRAGVVVSPLTFGSGLKIKLVEALAQGKAIVATSVTLQGVERECSGAVVHADSAGDFAAAIIALADDGRRLALATAALGAARAHFSPQACHAEFTAWLEENRPHAAHLLKAVQRG</sequence>
<evidence type="ECO:0008006" key="5">
    <source>
        <dbReference type="Google" id="ProtNLM"/>
    </source>
</evidence>
<dbReference type="Gene3D" id="3.40.50.2000">
    <property type="entry name" value="Glycogen Phosphorylase B"/>
    <property type="match status" value="2"/>
</dbReference>
<keyword evidence="2" id="KW-0808">Transferase</keyword>
<dbReference type="RefSeq" id="WP_059153497.1">
    <property type="nucleotide sequence ID" value="NZ_KQ130460.1"/>
</dbReference>
<reference evidence="3 4" key="1">
    <citation type="journal article" date="2015" name="G3 (Bethesda)">
        <title>Insights into Ongoing Evolution of the Hexachlorocyclohexane Catabolic Pathway from Comparative Genomics of Ten Sphingomonadaceae Strains.</title>
        <authorList>
            <person name="Pearce S.L."/>
            <person name="Oakeshott J.G."/>
            <person name="Pandey G."/>
        </authorList>
    </citation>
    <scope>NUCLEOTIDE SEQUENCE [LARGE SCALE GENOMIC DNA]</scope>
    <source>
        <strain evidence="3 4">LL02</strain>
    </source>
</reference>
<dbReference type="Proteomes" id="UP000052268">
    <property type="component" value="Unassembled WGS sequence"/>
</dbReference>
<gene>
    <name evidence="3" type="ORF">V474_05650</name>
</gene>
<dbReference type="SUPFAM" id="SSF53756">
    <property type="entry name" value="UDP-Glycosyltransferase/glycogen phosphorylase"/>
    <property type="match status" value="1"/>
</dbReference>
<keyword evidence="4" id="KW-1185">Reference proteome</keyword>
<accession>A0A0J7XGP7</accession>
<dbReference type="PANTHER" id="PTHR12526:SF510">
    <property type="entry name" value="D-INOSITOL 3-PHOSPHATE GLYCOSYLTRANSFERASE"/>
    <property type="match status" value="1"/>
</dbReference>
<evidence type="ECO:0000313" key="3">
    <source>
        <dbReference type="EMBL" id="KMS50942.1"/>
    </source>
</evidence>
<name>A0A0J7XGP7_9SPHN</name>